<dbReference type="CDD" id="cd00438">
    <property type="entry name" value="cupin_RmlC"/>
    <property type="match status" value="1"/>
</dbReference>
<dbReference type="GO" id="GO:0019305">
    <property type="term" value="P:dTDP-rhamnose biosynthetic process"/>
    <property type="evidence" value="ECO:0007669"/>
    <property type="project" value="UniProtKB-UniRule"/>
</dbReference>
<dbReference type="PANTHER" id="PTHR21047:SF2">
    <property type="entry name" value="THYMIDINE DIPHOSPHO-4-KETO-RHAMNOSE 3,5-EPIMERASE"/>
    <property type="match status" value="1"/>
</dbReference>
<dbReference type="PhylomeDB" id="Q97A89"/>
<dbReference type="GO" id="GO:0000271">
    <property type="term" value="P:polysaccharide biosynthetic process"/>
    <property type="evidence" value="ECO:0007669"/>
    <property type="project" value="TreeGrafter"/>
</dbReference>
<dbReference type="InterPro" id="IPR000888">
    <property type="entry name" value="RmlC-like"/>
</dbReference>
<gene>
    <name evidence="4" type="ORF">TVG0949657</name>
</gene>
<protein>
    <recommendedName>
        <fullName evidence="3">dTDP-4-dehydrorhamnose 3,5-epimerase</fullName>
        <ecNumber evidence="3">5.1.3.13</ecNumber>
    </recommendedName>
    <alternativeName>
        <fullName evidence="3">Thymidine diphospho-4-keto-rhamnose 3,5-epimerase</fullName>
    </alternativeName>
</protein>
<comment type="similarity">
    <text evidence="3">Belongs to the dTDP-4-dehydrorhamnose 3,5-epimerase family.</text>
</comment>
<dbReference type="UniPathway" id="UPA00124"/>
<comment type="function">
    <text evidence="3">Catalyzes the epimerization of the C3' and C5'positions of dTDP-6-deoxy-D-xylo-4-hexulose, forming dTDP-6-deoxy-L-lyxo-4-hexulose.</text>
</comment>
<evidence type="ECO:0000256" key="3">
    <source>
        <dbReference type="RuleBase" id="RU364069"/>
    </source>
</evidence>
<dbReference type="InterPro" id="IPR011051">
    <property type="entry name" value="RmlC_Cupin_sf"/>
</dbReference>
<dbReference type="PANTHER" id="PTHR21047">
    <property type="entry name" value="DTDP-6-DEOXY-D-GLUCOSE-3,5 EPIMERASE"/>
    <property type="match status" value="1"/>
</dbReference>
<feature type="site" description="Participates in a stacking interaction with the thymidine ring of dTDP-4-oxo-6-deoxyglucose" evidence="2">
    <location>
        <position position="135"/>
    </location>
</feature>
<dbReference type="GO" id="GO:0005829">
    <property type="term" value="C:cytosol"/>
    <property type="evidence" value="ECO:0007669"/>
    <property type="project" value="TreeGrafter"/>
</dbReference>
<dbReference type="NCBIfam" id="TIGR01221">
    <property type="entry name" value="rmlC"/>
    <property type="match status" value="1"/>
</dbReference>
<dbReference type="Pfam" id="PF00908">
    <property type="entry name" value="dTDP_sugar_isom"/>
    <property type="match status" value="1"/>
</dbReference>
<feature type="active site" description="Proton acceptor" evidence="1">
    <location>
        <position position="62"/>
    </location>
</feature>
<dbReference type="AlphaFoldDB" id="Q97A89"/>
<evidence type="ECO:0000256" key="2">
    <source>
        <dbReference type="PIRSR" id="PIRSR600888-3"/>
    </source>
</evidence>
<accession>Q97A89</accession>
<feature type="active site" description="Proton donor" evidence="1">
    <location>
        <position position="129"/>
    </location>
</feature>
<proteinExistence type="inferred from homology"/>
<dbReference type="PaxDb" id="273116-14325138"/>
<organism evidence="4 5">
    <name type="scientific">Thermoplasma volcanium (strain ATCC 51530 / DSM 4299 / JCM 9571 / NBRC 15438 / GSS1)</name>
    <dbReference type="NCBI Taxonomy" id="273116"/>
    <lineage>
        <taxon>Archaea</taxon>
        <taxon>Methanobacteriati</taxon>
        <taxon>Thermoplasmatota</taxon>
        <taxon>Thermoplasmata</taxon>
        <taxon>Thermoplasmatales</taxon>
        <taxon>Thermoplasmataceae</taxon>
        <taxon>Thermoplasma</taxon>
    </lineage>
</organism>
<dbReference type="EMBL" id="BA000011">
    <property type="protein sequence ID" value="BAB60063.1"/>
    <property type="molecule type" value="Genomic_DNA"/>
</dbReference>
<evidence type="ECO:0000256" key="1">
    <source>
        <dbReference type="PIRSR" id="PIRSR600888-1"/>
    </source>
</evidence>
<dbReference type="OrthoDB" id="2990at2157"/>
<dbReference type="RefSeq" id="WP_010917159.1">
    <property type="nucleotide sequence ID" value="NC_002689.2"/>
</dbReference>
<dbReference type="GeneID" id="1442007"/>
<dbReference type="EC" id="5.1.3.13" evidence="3"/>
<keyword evidence="3" id="KW-0413">Isomerase</keyword>
<evidence type="ECO:0000313" key="5">
    <source>
        <dbReference type="Proteomes" id="UP000001017"/>
    </source>
</evidence>
<reference evidence="4 5" key="1">
    <citation type="journal article" date="1999" name="Proc. Jpn. Acad.">
        <title>Determination of the complete genomic DNA sequence of Thermoplasma volvanium GSS1.</title>
        <authorList>
            <person name="Kawashima T."/>
            <person name="Yamamoto Y."/>
            <person name="Aramaki H."/>
            <person name="Nunoshiba T."/>
            <person name="Kawamoto T."/>
            <person name="Watanabe K."/>
            <person name="Yamazaki M."/>
            <person name="Kanehori K."/>
            <person name="Amano N."/>
            <person name="Ohya Y."/>
            <person name="Makino K."/>
            <person name="Suzuki M."/>
        </authorList>
    </citation>
    <scope>NUCLEOTIDE SEQUENCE [LARGE SCALE GENOMIC DNA]</scope>
    <source>
        <strain evidence="5">ATCC 51530 / DSM 4299 / JCM 9571 / NBRC 15438 / GSS1</strain>
    </source>
</reference>
<sequence>MTFIFEETEIPDVIHIVCNRYEDNRGYFEERYKASEFDRILHVRFVQDNHSFSRRGVIRGLHFQREPMAQGKLVGVITGRIYDVAVDLRKDSVTFGKWVYRVLSNNEMLWIPRGFAHGFQALEDSHVVYKVDNEFSRQHEDGIIFNDPDLAIDWPIKDPIVSEKDIKLGTFRNFRGSSK</sequence>
<dbReference type="KEGG" id="tvo:TVG0949657"/>
<dbReference type="GO" id="GO:0008830">
    <property type="term" value="F:dTDP-4-dehydrorhamnose 3,5-epimerase activity"/>
    <property type="evidence" value="ECO:0007669"/>
    <property type="project" value="UniProtKB-UniRule"/>
</dbReference>
<dbReference type="SUPFAM" id="SSF51182">
    <property type="entry name" value="RmlC-like cupins"/>
    <property type="match status" value="1"/>
</dbReference>
<comment type="pathway">
    <text evidence="3">Carbohydrate biosynthesis; dTDP-L-rhamnose biosynthesis.</text>
</comment>
<dbReference type="STRING" id="273116.gene:9381713"/>
<name>Q97A89_THEVO</name>
<evidence type="ECO:0000313" key="4">
    <source>
        <dbReference type="EMBL" id="BAB60063.1"/>
    </source>
</evidence>
<dbReference type="HOGENOM" id="CLU_090940_1_1_2"/>
<dbReference type="Proteomes" id="UP000001017">
    <property type="component" value="Chromosome"/>
</dbReference>
<dbReference type="InterPro" id="IPR014710">
    <property type="entry name" value="RmlC-like_jellyroll"/>
</dbReference>
<comment type="catalytic activity">
    <reaction evidence="3">
        <text>dTDP-4-dehydro-6-deoxy-alpha-D-glucose = dTDP-4-dehydro-beta-L-rhamnose</text>
        <dbReference type="Rhea" id="RHEA:16969"/>
        <dbReference type="ChEBI" id="CHEBI:57649"/>
        <dbReference type="ChEBI" id="CHEBI:62830"/>
        <dbReference type="EC" id="5.1.3.13"/>
    </reaction>
</comment>
<comment type="subunit">
    <text evidence="3">Homodimer.</text>
</comment>
<reference evidence="4 5" key="2">
    <citation type="journal article" date="2000" name="Proc. Natl. Acad. Sci. U.S.A.">
        <title>Archaeal adaptation to higher temperatures revealed by genomic sequence of Thermoplasma volcanium.</title>
        <authorList>
            <person name="Kawashima T."/>
            <person name="Amano N."/>
            <person name="Koike H."/>
            <person name="Makino S."/>
            <person name="Higuchi S."/>
            <person name="Kawashima-Ohya Y."/>
            <person name="Watanabe K."/>
            <person name="Yamazaki M."/>
            <person name="Kanehori K."/>
            <person name="Kawamoto T."/>
            <person name="Nunoshiba T."/>
            <person name="Yamamoto Y."/>
            <person name="Aramaki H."/>
            <person name="Makino K."/>
            <person name="Suzuki M."/>
        </authorList>
    </citation>
    <scope>NUCLEOTIDE SEQUENCE [LARGE SCALE GENOMIC DNA]</scope>
    <source>
        <strain evidence="5">ATCC 51530 / DSM 4299 / JCM 9571 / NBRC 15438 / GSS1</strain>
    </source>
</reference>
<dbReference type="Gene3D" id="2.60.120.10">
    <property type="entry name" value="Jelly Rolls"/>
    <property type="match status" value="1"/>
</dbReference>
<dbReference type="eggNOG" id="arCOG04188">
    <property type="taxonomic scope" value="Archaea"/>
</dbReference>
<keyword evidence="5" id="KW-1185">Reference proteome</keyword>